<dbReference type="Proteomes" id="UP000239898">
    <property type="component" value="Unassembled WGS sequence"/>
</dbReference>
<keyword evidence="2" id="KW-1185">Reference proteome</keyword>
<evidence type="ECO:0000313" key="1">
    <source>
        <dbReference type="EMBL" id="PPT79421.1"/>
    </source>
</evidence>
<dbReference type="EMBL" id="MIGX01000163">
    <property type="protein sequence ID" value="PPT79421.1"/>
    <property type="molecule type" value="Genomic_DNA"/>
</dbReference>
<protein>
    <submittedName>
        <fullName evidence="1">Uncharacterized protein</fullName>
    </submittedName>
</protein>
<reference evidence="1 2" key="1">
    <citation type="submission" date="2016-08" db="EMBL/GenBank/DDBJ databases">
        <title>Evolution of the type three secretion system and type three effector repertoires in Xanthomonas.</title>
        <authorList>
            <person name="Merda D."/>
            <person name="Briand M."/>
            <person name="Bosis E."/>
            <person name="Rousseau C."/>
            <person name="Portier P."/>
            <person name="Jacques M.-A."/>
            <person name="Fischer-Le Saux M."/>
        </authorList>
    </citation>
    <scope>NUCLEOTIDE SEQUENCE [LARGE SCALE GENOMIC DNA]</scope>
    <source>
        <strain evidence="1 2">CFBP 4691</strain>
    </source>
</reference>
<name>A0A2S6ZAM8_9XANT</name>
<dbReference type="AlphaFoldDB" id="A0A2S6ZAM8"/>
<evidence type="ECO:0000313" key="2">
    <source>
        <dbReference type="Proteomes" id="UP000239898"/>
    </source>
</evidence>
<gene>
    <name evidence="1" type="ORF">XthCFBP4691_18815</name>
</gene>
<organism evidence="1 2">
    <name type="scientific">Xanthomonas theicola</name>
    <dbReference type="NCBI Taxonomy" id="56464"/>
    <lineage>
        <taxon>Bacteria</taxon>
        <taxon>Pseudomonadati</taxon>
        <taxon>Pseudomonadota</taxon>
        <taxon>Gammaproteobacteria</taxon>
        <taxon>Lysobacterales</taxon>
        <taxon>Lysobacteraceae</taxon>
        <taxon>Xanthomonas</taxon>
    </lineage>
</organism>
<accession>A0A2S6ZAM8</accession>
<sequence>MQCRQADTQPFGECSVILSANAFVVAATTSVRRSEEERSPANLLLKSQQEIDMGLCASKPSVAGSPAHYTTHITEGDLGSPSSPRMSRPLPLINHQLQCRSIRWFKRASVKIVSASTGEARRRLYAKEGLINARRPAIMLETPFFCAVSDTFPETSPA</sequence>
<comment type="caution">
    <text evidence="1">The sequence shown here is derived from an EMBL/GenBank/DDBJ whole genome shotgun (WGS) entry which is preliminary data.</text>
</comment>
<proteinExistence type="predicted"/>